<keyword evidence="1" id="KW-1133">Transmembrane helix</keyword>
<evidence type="ECO:0000256" key="1">
    <source>
        <dbReference type="SAM" id="Phobius"/>
    </source>
</evidence>
<feature type="transmembrane region" description="Helical" evidence="1">
    <location>
        <begin position="456"/>
        <end position="482"/>
    </location>
</feature>
<feature type="transmembrane region" description="Helical" evidence="1">
    <location>
        <begin position="216"/>
        <end position="236"/>
    </location>
</feature>
<protein>
    <recommendedName>
        <fullName evidence="5">DUF4350 domain-containing protein</fullName>
    </recommendedName>
</protein>
<evidence type="ECO:0000256" key="2">
    <source>
        <dbReference type="SAM" id="SignalP"/>
    </source>
</evidence>
<keyword evidence="1" id="KW-0472">Membrane</keyword>
<feature type="chain" id="PRO_5046542005" description="DUF4350 domain-containing protein" evidence="2">
    <location>
        <begin position="39"/>
        <end position="653"/>
    </location>
</feature>
<dbReference type="RefSeq" id="WP_193122219.1">
    <property type="nucleotide sequence ID" value="NZ_JADBGI010000010.1"/>
</dbReference>
<feature type="transmembrane region" description="Helical" evidence="1">
    <location>
        <begin position="248"/>
        <end position="268"/>
    </location>
</feature>
<sequence>MPSPVPPPSRPLFPVCAALSLSAAALLALFAAAPAAVADTAPDGPADGIEHTPTPAEHYAELLAEEPEDAAVVVDGATGGTVPPDELAEGVHAAFEPLGVPYYVVVTPFVGAGSPGGTDEILPAVHDRLGADGLYVLLPPSGGFTEVLTHGVGLSEDDARTAVYDADLYGVPAHDVARTMAAGLAGDAPPPVEADDAEDGFLAGLHPTANNGPENLGLLVGTAGGALLVIGGVLAWRAGSGGRPGPASAAVLLPLTAFAAAVVGTYTYTVNEPPGGSEVVSPEDLVRTEEPYVASTARVERIAATFAGSPLHVDPLAGMDREGLTELPDRLEEASVPVYAAVVPLATDDETEGNAEVLAAALASVAEEDGVYLVVGPGVETPDVGASVKGLEIDAYSLWSAATLIEETTPAAALEQAVAEMDQLEFTPGDGFEPSFADADPILPGPRSERYWVEGLVPGALVVGPLLGAAAVGLAALGLYMVRRQRGQIASPVLSRGALRRTAARETARLRDLLDRSPEQVPDAFMPQAEIALLYAECTDDELGLLGSAVLARRVLTAAHDPEASTEPCTVNPLHPFAAEHRRTRITGGKAPLCAECARLGDAVRSERVLRLRSRTTAHPYRAAPKSPWIRHRFGAHDPERMTGTLLEATRAR</sequence>
<gene>
    <name evidence="3" type="ORF">IDM40_12820</name>
</gene>
<accession>A0ABR9P6X6</accession>
<reference evidence="3 4" key="1">
    <citation type="submission" date="2020-09" db="EMBL/GenBank/DDBJ databases">
        <title>Diversity and distribution of actinomycetes associated with coral in the coast of Hainan.</title>
        <authorList>
            <person name="Li F."/>
        </authorList>
    </citation>
    <scope>NUCLEOTIDE SEQUENCE [LARGE SCALE GENOMIC DNA]</scope>
    <source>
        <strain evidence="3 4">HNM0947</strain>
    </source>
</reference>
<proteinExistence type="predicted"/>
<dbReference type="EMBL" id="JADBGI010000010">
    <property type="protein sequence ID" value="MBE2999583.1"/>
    <property type="molecule type" value="Genomic_DNA"/>
</dbReference>
<name>A0ABR9P6X6_9ACTN</name>
<dbReference type="Proteomes" id="UP000806528">
    <property type="component" value="Unassembled WGS sequence"/>
</dbReference>
<organism evidence="3 4">
    <name type="scientific">Nocardiopsis coralli</name>
    <dbReference type="NCBI Taxonomy" id="2772213"/>
    <lineage>
        <taxon>Bacteria</taxon>
        <taxon>Bacillati</taxon>
        <taxon>Actinomycetota</taxon>
        <taxon>Actinomycetes</taxon>
        <taxon>Streptosporangiales</taxon>
        <taxon>Nocardiopsidaceae</taxon>
        <taxon>Nocardiopsis</taxon>
    </lineage>
</organism>
<feature type="signal peptide" evidence="2">
    <location>
        <begin position="1"/>
        <end position="38"/>
    </location>
</feature>
<comment type="caution">
    <text evidence="3">The sequence shown here is derived from an EMBL/GenBank/DDBJ whole genome shotgun (WGS) entry which is preliminary data.</text>
</comment>
<evidence type="ECO:0000313" key="3">
    <source>
        <dbReference type="EMBL" id="MBE2999583.1"/>
    </source>
</evidence>
<keyword evidence="4" id="KW-1185">Reference proteome</keyword>
<evidence type="ECO:0008006" key="5">
    <source>
        <dbReference type="Google" id="ProtNLM"/>
    </source>
</evidence>
<keyword evidence="2" id="KW-0732">Signal</keyword>
<evidence type="ECO:0000313" key="4">
    <source>
        <dbReference type="Proteomes" id="UP000806528"/>
    </source>
</evidence>
<keyword evidence="1" id="KW-0812">Transmembrane</keyword>